<feature type="region of interest" description="Disordered" evidence="4">
    <location>
        <begin position="317"/>
        <end position="349"/>
    </location>
</feature>
<proteinExistence type="predicted"/>
<dbReference type="Pfam" id="PF13855">
    <property type="entry name" value="LRR_8"/>
    <property type="match status" value="1"/>
</dbReference>
<dbReference type="Pfam" id="PF10428">
    <property type="entry name" value="SOG2"/>
    <property type="match status" value="1"/>
</dbReference>
<gene>
    <name evidence="5" type="ORF">QCA50_003267</name>
</gene>
<keyword evidence="2" id="KW-0677">Repeat</keyword>
<dbReference type="Gene3D" id="3.80.10.10">
    <property type="entry name" value="Ribonuclease Inhibitor"/>
    <property type="match status" value="1"/>
</dbReference>
<dbReference type="SUPFAM" id="SSF52075">
    <property type="entry name" value="Outer arm dynein light chain 1"/>
    <property type="match status" value="1"/>
</dbReference>
<evidence type="ECO:0000256" key="4">
    <source>
        <dbReference type="SAM" id="MobiDB-lite"/>
    </source>
</evidence>
<feature type="region of interest" description="Disordered" evidence="4">
    <location>
        <begin position="377"/>
        <end position="423"/>
    </location>
</feature>
<organism evidence="5 6">
    <name type="scientific">Cerrena zonata</name>
    <dbReference type="NCBI Taxonomy" id="2478898"/>
    <lineage>
        <taxon>Eukaryota</taxon>
        <taxon>Fungi</taxon>
        <taxon>Dikarya</taxon>
        <taxon>Basidiomycota</taxon>
        <taxon>Agaricomycotina</taxon>
        <taxon>Agaricomycetes</taxon>
        <taxon>Polyporales</taxon>
        <taxon>Cerrenaceae</taxon>
        <taxon>Cerrena</taxon>
    </lineage>
</organism>
<keyword evidence="3" id="KW-0175">Coiled coil</keyword>
<sequence length="1001" mass="108918">MPPADADSLTGRSPTARNGVLSPGLSSVSLSRDHITEALAKSPDHGATLDLTHKNLTDVGEGAEELATVVRDTDDETDGTVARISLAHNRLTTLPMAFALLSRLRYLVLKNNNFTVFPDVLTIMPSLEILDISRNKIKRLPSQPGSLTNLRIFSITRNRIHRLPTYLTRFRNLAVFRAEQNPLEWPPKAVMDPPSTVEGAAMKAWILSVQKWIGDNEQGFSVERKLSDDSVTAEQLSVDYENDQSLDDFQGSAPFLQQREDVISNHLRSFSVESDISIYSDMANLHAPAKRNASHSPSPSRLRLDVPVIVTRSASANTSPVRALGSSLPTPDESIPSTDEESTSRARVRRGKLSWHLRGASAFASASHDTAKRIGAKSLPELRSPPLPKQPLPNGKVSAPNGSPPLRQESNSSIASSSNNPRSRILAQESISASPISTDRPAPPMDVERNSYFRRLSTLTSMPMPKTVPPALVKMIDAIRGILFAVSQIYQTLQHYTVYAIDERLSAVLLKVLDPASMYMHQLIDALDRFDDFSRRTLPSPAVCRAVVESCRDNVTVFSKAIGVLSLQLKVLASHDDVRYTRQMLLVLYGAMAEIASSWQTITGQIAVVKPLLHDRPPPVSKPYVVDSTSIIRTQAAVPLESIQSPPATAPASLANPLFRPLLRSNSGHDPADLEKRISRRHAGSFSLKDVEIGKMLPSSEEMPHLSAGVAETSSTPTLRATRRIPQSAGATPANHFGGTVPSSILPARWDSHSRQGSSSSLVASITSPSFKAPSVMDMSISSTNTLVDKEAIEAIKLALDAAPSVWEMMDQLLAEVDELREDLDGALGKAKQVTEQLRTNIQALEAGDPSADRAHLREDAHAFVRTVIHLSNAIKSYGTANPLHNELRTNMVKLTNATQEFVILLHVSSFSPAPTPRSYSPMVSAASLLRSPPPVIPEDGQLSASFSRSRSAVPPSSSRLIRPSRDSPRSAMSLNQSFRIPTPPRFGLLRSRSGEEAVPG</sequence>
<dbReference type="InterPro" id="IPR001611">
    <property type="entry name" value="Leu-rich_rpt"/>
</dbReference>
<evidence type="ECO:0000256" key="3">
    <source>
        <dbReference type="SAM" id="Coils"/>
    </source>
</evidence>
<feature type="coiled-coil region" evidence="3">
    <location>
        <begin position="810"/>
        <end position="837"/>
    </location>
</feature>
<dbReference type="Proteomes" id="UP001385951">
    <property type="component" value="Unassembled WGS sequence"/>
</dbReference>
<dbReference type="SMART" id="SM00369">
    <property type="entry name" value="LRR_TYP"/>
    <property type="match status" value="3"/>
</dbReference>
<feature type="compositionally biased region" description="Low complexity" evidence="4">
    <location>
        <begin position="410"/>
        <end position="423"/>
    </location>
</feature>
<dbReference type="InterPro" id="IPR032675">
    <property type="entry name" value="LRR_dom_sf"/>
</dbReference>
<name>A0AAW0GJW5_9APHY</name>
<keyword evidence="6" id="KW-1185">Reference proteome</keyword>
<feature type="compositionally biased region" description="Low complexity" evidence="4">
    <location>
        <begin position="944"/>
        <end position="962"/>
    </location>
</feature>
<dbReference type="GO" id="GO:0005737">
    <property type="term" value="C:cytoplasm"/>
    <property type="evidence" value="ECO:0007669"/>
    <property type="project" value="TreeGrafter"/>
</dbReference>
<feature type="region of interest" description="Disordered" evidence="4">
    <location>
        <begin position="1"/>
        <end position="24"/>
    </location>
</feature>
<evidence type="ECO:0000313" key="6">
    <source>
        <dbReference type="Proteomes" id="UP001385951"/>
    </source>
</evidence>
<accession>A0AAW0GJW5</accession>
<dbReference type="PROSITE" id="PS51450">
    <property type="entry name" value="LRR"/>
    <property type="match status" value="1"/>
</dbReference>
<feature type="region of interest" description="Disordered" evidence="4">
    <location>
        <begin position="935"/>
        <end position="1001"/>
    </location>
</feature>
<dbReference type="PANTHER" id="PTHR48051">
    <property type="match status" value="1"/>
</dbReference>
<keyword evidence="1" id="KW-0433">Leucine-rich repeat</keyword>
<protein>
    <submittedName>
        <fullName evidence="5">Uncharacterized protein</fullName>
    </submittedName>
</protein>
<evidence type="ECO:0000313" key="5">
    <source>
        <dbReference type="EMBL" id="KAK7693696.1"/>
    </source>
</evidence>
<reference evidence="5 6" key="1">
    <citation type="submission" date="2022-09" db="EMBL/GenBank/DDBJ databases">
        <authorList>
            <person name="Palmer J.M."/>
        </authorList>
    </citation>
    <scope>NUCLEOTIDE SEQUENCE [LARGE SCALE GENOMIC DNA]</scope>
    <source>
        <strain evidence="5 6">DSM 7382</strain>
    </source>
</reference>
<dbReference type="InterPro" id="IPR050216">
    <property type="entry name" value="LRR_domain-containing"/>
</dbReference>
<evidence type="ECO:0000256" key="2">
    <source>
        <dbReference type="ARBA" id="ARBA00022737"/>
    </source>
</evidence>
<dbReference type="PANTHER" id="PTHR48051:SF46">
    <property type="entry name" value="LEUCINE RICH REPEAT-CONTAINING DOMAIN PROTEIN"/>
    <property type="match status" value="1"/>
</dbReference>
<evidence type="ECO:0000256" key="1">
    <source>
        <dbReference type="ARBA" id="ARBA00022614"/>
    </source>
</evidence>
<dbReference type="InterPro" id="IPR003591">
    <property type="entry name" value="Leu-rich_rpt_typical-subtyp"/>
</dbReference>
<dbReference type="EMBL" id="JASBNA010000003">
    <property type="protein sequence ID" value="KAK7693696.1"/>
    <property type="molecule type" value="Genomic_DNA"/>
</dbReference>
<dbReference type="AlphaFoldDB" id="A0AAW0GJW5"/>
<dbReference type="InterPro" id="IPR019487">
    <property type="entry name" value="RAM_signalling_pathway_SOG2"/>
</dbReference>
<comment type="caution">
    <text evidence="5">The sequence shown here is derived from an EMBL/GenBank/DDBJ whole genome shotgun (WGS) entry which is preliminary data.</text>
</comment>